<reference evidence="3 4" key="1">
    <citation type="submission" date="2015-08" db="EMBL/GenBank/DDBJ databases">
        <authorList>
            <person name="Babu N.S."/>
            <person name="Beckwith C.J."/>
            <person name="Beseler K.G."/>
            <person name="Brison A."/>
            <person name="Carone J.V."/>
            <person name="Caskin T.P."/>
            <person name="Diamond M."/>
            <person name="Durham M.E."/>
            <person name="Foxe J.M."/>
            <person name="Go M."/>
            <person name="Henderson B.A."/>
            <person name="Jones I.B."/>
            <person name="McGettigan J.A."/>
            <person name="Micheletti S.J."/>
            <person name="Nasrallah M.E."/>
            <person name="Ortiz D."/>
            <person name="Piller C.R."/>
            <person name="Privatt S.R."/>
            <person name="Schneider S.L."/>
            <person name="Sharp S."/>
            <person name="Smith T.C."/>
            <person name="Stanton J.D."/>
            <person name="Ullery H.E."/>
            <person name="Wilson R.J."/>
            <person name="Serrano M.G."/>
            <person name="Buck G."/>
            <person name="Lee V."/>
            <person name="Wang Y."/>
            <person name="Carvalho R."/>
            <person name="Voegtly L."/>
            <person name="Shi R."/>
            <person name="Duckworth R."/>
            <person name="Johnson A."/>
            <person name="Loviza R."/>
            <person name="Walstead R."/>
            <person name="Shah Z."/>
            <person name="Kiflezghi M."/>
            <person name="Wade K."/>
            <person name="Ball S.L."/>
            <person name="Bradley K.W."/>
            <person name="Asai D.J."/>
            <person name="Bowman C.A."/>
            <person name="Russell D.A."/>
            <person name="Pope W.H."/>
            <person name="Jacobs-Sera D."/>
            <person name="Hendrix R.W."/>
            <person name="Hatfull G.F."/>
        </authorList>
    </citation>
    <scope>NUCLEOTIDE SEQUENCE [LARGE SCALE GENOMIC DNA]</scope>
    <source>
        <strain evidence="3 4">DSM 27710</strain>
    </source>
</reference>
<name>A0A0K1PBG1_9BACT</name>
<evidence type="ECO:0000256" key="1">
    <source>
        <dbReference type="SAM" id="MobiDB-lite"/>
    </source>
</evidence>
<organism evidence="3 4">
    <name type="scientific">Vulgatibacter incomptus</name>
    <dbReference type="NCBI Taxonomy" id="1391653"/>
    <lineage>
        <taxon>Bacteria</taxon>
        <taxon>Pseudomonadati</taxon>
        <taxon>Myxococcota</taxon>
        <taxon>Myxococcia</taxon>
        <taxon>Myxococcales</taxon>
        <taxon>Cystobacterineae</taxon>
        <taxon>Vulgatibacteraceae</taxon>
        <taxon>Vulgatibacter</taxon>
    </lineage>
</organism>
<dbReference type="STRING" id="1391653.AKJ08_1219"/>
<dbReference type="AlphaFoldDB" id="A0A0K1PBG1"/>
<keyword evidence="2" id="KW-1133">Transmembrane helix</keyword>
<protein>
    <submittedName>
        <fullName evidence="3">Uncharacterized protein</fullName>
    </submittedName>
</protein>
<feature type="transmembrane region" description="Helical" evidence="2">
    <location>
        <begin position="12"/>
        <end position="36"/>
    </location>
</feature>
<dbReference type="KEGG" id="vin:AKJ08_1219"/>
<evidence type="ECO:0000256" key="2">
    <source>
        <dbReference type="SAM" id="Phobius"/>
    </source>
</evidence>
<dbReference type="RefSeq" id="WP_050725231.1">
    <property type="nucleotide sequence ID" value="NZ_CP012332.1"/>
</dbReference>
<sequence length="83" mass="9184">MIPFASAAEALFGILARAGLSGAAVGLWGLLVRLAVAKANPPHRTFPAVYLTLSRRLVERTSPMWQTSGRDEDHQRRRERVSK</sequence>
<feature type="compositionally biased region" description="Basic and acidic residues" evidence="1">
    <location>
        <begin position="69"/>
        <end position="83"/>
    </location>
</feature>
<proteinExistence type="predicted"/>
<gene>
    <name evidence="3" type="ORF">AKJ08_1219</name>
</gene>
<dbReference type="Proteomes" id="UP000055590">
    <property type="component" value="Chromosome"/>
</dbReference>
<evidence type="ECO:0000313" key="4">
    <source>
        <dbReference type="Proteomes" id="UP000055590"/>
    </source>
</evidence>
<dbReference type="EMBL" id="CP012332">
    <property type="protein sequence ID" value="AKU90832.1"/>
    <property type="molecule type" value="Genomic_DNA"/>
</dbReference>
<accession>A0A0K1PBG1</accession>
<evidence type="ECO:0000313" key="3">
    <source>
        <dbReference type="EMBL" id="AKU90832.1"/>
    </source>
</evidence>
<keyword evidence="2" id="KW-0472">Membrane</keyword>
<feature type="region of interest" description="Disordered" evidence="1">
    <location>
        <begin position="62"/>
        <end position="83"/>
    </location>
</feature>
<keyword evidence="2" id="KW-0812">Transmembrane</keyword>
<keyword evidence="4" id="KW-1185">Reference proteome</keyword>